<dbReference type="STRING" id="553510.B1H19_00255"/>
<feature type="region of interest" description="Disordered" evidence="1">
    <location>
        <begin position="1"/>
        <end position="43"/>
    </location>
</feature>
<keyword evidence="2" id="KW-1133">Transmembrane helix</keyword>
<feature type="transmembrane region" description="Helical" evidence="2">
    <location>
        <begin position="52"/>
        <end position="73"/>
    </location>
</feature>
<evidence type="ECO:0000256" key="1">
    <source>
        <dbReference type="SAM" id="MobiDB-lite"/>
    </source>
</evidence>
<evidence type="ECO:0000313" key="4">
    <source>
        <dbReference type="Proteomes" id="UP000192726"/>
    </source>
</evidence>
<reference evidence="3 4" key="1">
    <citation type="submission" date="2017-04" db="EMBL/GenBank/DDBJ databases">
        <title>Complete Genome Sequence of Streptomyces gilvosporeus F607, a Capable Producer of Natamycin.</title>
        <authorList>
            <person name="Zong G."/>
            <person name="Zhong C."/>
            <person name="Fu J."/>
            <person name="Qin R."/>
            <person name="Cao G."/>
        </authorList>
    </citation>
    <scope>NUCLEOTIDE SEQUENCE [LARGE SCALE GENOMIC DNA]</scope>
    <source>
        <strain evidence="3 4">F607</strain>
    </source>
</reference>
<dbReference type="Proteomes" id="UP000192726">
    <property type="component" value="Chromosome"/>
</dbReference>
<gene>
    <name evidence="3" type="ORF">B1H19_00255</name>
</gene>
<feature type="compositionally biased region" description="Pro residues" evidence="1">
    <location>
        <begin position="12"/>
        <end position="23"/>
    </location>
</feature>
<name>A0A1V0TJL2_9ACTN</name>
<dbReference type="KEGG" id="sgv:B1H19_00255"/>
<evidence type="ECO:0000256" key="2">
    <source>
        <dbReference type="SAM" id="Phobius"/>
    </source>
</evidence>
<dbReference type="EMBL" id="CP020569">
    <property type="protein sequence ID" value="ARF52842.1"/>
    <property type="molecule type" value="Genomic_DNA"/>
</dbReference>
<sequence>MKGRHSAAGAPRPQPSTPTPPARPDNAHNGDSGDGPAAHENGAGRGGLLKRLALWTGLALCIAFIAWAVWGFIQFDYDVEHPSEGSFSGWQCDAGRDCGS</sequence>
<organism evidence="3 4">
    <name type="scientific">Streptomyces gilvosporeus</name>
    <dbReference type="NCBI Taxonomy" id="553510"/>
    <lineage>
        <taxon>Bacteria</taxon>
        <taxon>Bacillati</taxon>
        <taxon>Actinomycetota</taxon>
        <taxon>Actinomycetes</taxon>
        <taxon>Kitasatosporales</taxon>
        <taxon>Streptomycetaceae</taxon>
        <taxon>Streptomyces</taxon>
    </lineage>
</organism>
<evidence type="ECO:0000313" key="3">
    <source>
        <dbReference type="EMBL" id="ARF52842.1"/>
    </source>
</evidence>
<keyword evidence="4" id="KW-1185">Reference proteome</keyword>
<keyword evidence="2" id="KW-0472">Membrane</keyword>
<dbReference type="AlphaFoldDB" id="A0A1V0TJL2"/>
<protein>
    <submittedName>
        <fullName evidence="3">Uncharacterized protein</fullName>
    </submittedName>
</protein>
<proteinExistence type="predicted"/>
<accession>A0A1V0TJL2</accession>
<keyword evidence="2" id="KW-0812">Transmembrane</keyword>
<dbReference type="RefSeq" id="WP_083102268.1">
    <property type="nucleotide sequence ID" value="NZ_CP020569.1"/>
</dbReference>
<dbReference type="OrthoDB" id="4278914at2"/>